<dbReference type="InterPro" id="IPR006501">
    <property type="entry name" value="Pectinesterase_inhib_dom"/>
</dbReference>
<reference evidence="2" key="1">
    <citation type="submission" date="2016-11" db="EMBL/GenBank/DDBJ databases">
        <title>The genome of Nicotiana attenuata.</title>
        <authorList>
            <person name="Xu S."/>
            <person name="Brockmoeller T."/>
            <person name="Gaquerel E."/>
            <person name="Navarro A."/>
            <person name="Kuhl H."/>
            <person name="Gase K."/>
            <person name="Ling Z."/>
            <person name="Zhou W."/>
            <person name="Kreitzer C."/>
            <person name="Stanke M."/>
            <person name="Tang H."/>
            <person name="Lyons E."/>
            <person name="Pandey P."/>
            <person name="Pandey S.P."/>
            <person name="Timmermann B."/>
            <person name="Baldwin I.T."/>
        </authorList>
    </citation>
    <scope>NUCLEOTIDE SEQUENCE [LARGE SCALE GENOMIC DNA]</scope>
    <source>
        <strain evidence="2">UT</strain>
    </source>
</reference>
<dbReference type="InterPro" id="IPR035513">
    <property type="entry name" value="Invertase/methylesterase_inhib"/>
</dbReference>
<dbReference type="Gramene" id="OIT01421">
    <property type="protein sequence ID" value="OIT01421"/>
    <property type="gene ID" value="A4A49_59803"/>
</dbReference>
<dbReference type="EMBL" id="MJEQ01037189">
    <property type="protein sequence ID" value="OIT01421.1"/>
    <property type="molecule type" value="Genomic_DNA"/>
</dbReference>
<name>A0A1J6I8U0_NICAT</name>
<dbReference type="SMR" id="A0A1J6I8U0"/>
<organism evidence="2 3">
    <name type="scientific">Nicotiana attenuata</name>
    <name type="common">Coyote tobacco</name>
    <dbReference type="NCBI Taxonomy" id="49451"/>
    <lineage>
        <taxon>Eukaryota</taxon>
        <taxon>Viridiplantae</taxon>
        <taxon>Streptophyta</taxon>
        <taxon>Embryophyta</taxon>
        <taxon>Tracheophyta</taxon>
        <taxon>Spermatophyta</taxon>
        <taxon>Magnoliopsida</taxon>
        <taxon>eudicotyledons</taxon>
        <taxon>Gunneridae</taxon>
        <taxon>Pentapetalae</taxon>
        <taxon>asterids</taxon>
        <taxon>lamiids</taxon>
        <taxon>Solanales</taxon>
        <taxon>Solanaceae</taxon>
        <taxon>Nicotianoideae</taxon>
        <taxon>Nicotianeae</taxon>
        <taxon>Nicotiana</taxon>
    </lineage>
</organism>
<dbReference type="Gene3D" id="1.20.140.40">
    <property type="entry name" value="Invertase/pectin methylesterase inhibitor family protein"/>
    <property type="match status" value="1"/>
</dbReference>
<dbReference type="PANTHER" id="PTHR31890">
    <property type="entry name" value="PLANT INVERTASE/PECTIN METHYLESTERASE INHIBITOR SUPERFAMILY PROTEIN"/>
    <property type="match status" value="1"/>
</dbReference>
<dbReference type="NCBIfam" id="TIGR01614">
    <property type="entry name" value="PME_inhib"/>
    <property type="match status" value="1"/>
</dbReference>
<accession>A0A1J6I8U0</accession>
<comment type="caution">
    <text evidence="2">The sequence shown here is derived from an EMBL/GenBank/DDBJ whole genome shotgun (WGS) entry which is preliminary data.</text>
</comment>
<sequence>MGKSISSSSSVSLILFLPYFFLLSVDFFGANLRANAVTALIERACNFSGVPDFCYNVLGNDPRAQMATTKFELDDILIPLAYTNYTNIVRKISAVASIETNPEYKIIYRKCLHQYNILKSDFRFLFELSRVKGNLDLDVQNASLHLFVCTEFFTQFPNIPNPFAQDNDNLTFFLELIRDISLL</sequence>
<feature type="non-terminal residue" evidence="2">
    <location>
        <position position="183"/>
    </location>
</feature>
<keyword evidence="3" id="KW-1185">Reference proteome</keyword>
<protein>
    <recommendedName>
        <fullName evidence="1">Pectinesterase inhibitor domain-containing protein</fullName>
    </recommendedName>
</protein>
<dbReference type="OMA" id="IERACNF"/>
<dbReference type="GO" id="GO:0004857">
    <property type="term" value="F:enzyme inhibitor activity"/>
    <property type="evidence" value="ECO:0007669"/>
    <property type="project" value="InterPro"/>
</dbReference>
<dbReference type="AlphaFoldDB" id="A0A1J6I8U0"/>
<gene>
    <name evidence="2" type="ORF">A4A49_59803</name>
</gene>
<proteinExistence type="predicted"/>
<feature type="domain" description="Pectinesterase inhibitor" evidence="1">
    <location>
        <begin position="36"/>
        <end position="180"/>
    </location>
</feature>
<evidence type="ECO:0000313" key="2">
    <source>
        <dbReference type="EMBL" id="OIT01421.1"/>
    </source>
</evidence>
<evidence type="ECO:0000313" key="3">
    <source>
        <dbReference type="Proteomes" id="UP000187609"/>
    </source>
</evidence>
<dbReference type="PANTHER" id="PTHR31890:SF10">
    <property type="entry name" value="PECTINESTERASE INHIBITOR 2-LIKE"/>
    <property type="match status" value="1"/>
</dbReference>
<dbReference type="SMART" id="SM00856">
    <property type="entry name" value="PMEI"/>
    <property type="match status" value="1"/>
</dbReference>
<dbReference type="SUPFAM" id="SSF101148">
    <property type="entry name" value="Plant invertase/pectin methylesterase inhibitor"/>
    <property type="match status" value="1"/>
</dbReference>
<dbReference type="Proteomes" id="UP000187609">
    <property type="component" value="Unassembled WGS sequence"/>
</dbReference>
<evidence type="ECO:0000259" key="1">
    <source>
        <dbReference type="SMART" id="SM00856"/>
    </source>
</evidence>